<feature type="transmembrane region" description="Helical" evidence="1">
    <location>
        <begin position="12"/>
        <end position="31"/>
    </location>
</feature>
<keyword evidence="1" id="KW-0812">Transmembrane</keyword>
<keyword evidence="1" id="KW-0472">Membrane</keyword>
<gene>
    <name evidence="3" type="ORF">FGL95_13380</name>
</gene>
<evidence type="ECO:0000313" key="3">
    <source>
        <dbReference type="EMBL" id="NMN96025.1"/>
    </source>
</evidence>
<protein>
    <recommendedName>
        <fullName evidence="2">Pyrrolo-quinoline quinone repeat domain-containing protein</fullName>
    </recommendedName>
</protein>
<dbReference type="InterPro" id="IPR002372">
    <property type="entry name" value="PQQ_rpt_dom"/>
</dbReference>
<reference evidence="3 4" key="1">
    <citation type="submission" date="2019-05" db="EMBL/GenBank/DDBJ databases">
        <authorList>
            <person name="Lee S.D."/>
        </authorList>
    </citation>
    <scope>NUCLEOTIDE SEQUENCE [LARGE SCALE GENOMIC DNA]</scope>
    <source>
        <strain evidence="3 4">YC2-7</strain>
    </source>
</reference>
<evidence type="ECO:0000313" key="4">
    <source>
        <dbReference type="Proteomes" id="UP000535543"/>
    </source>
</evidence>
<evidence type="ECO:0000256" key="1">
    <source>
        <dbReference type="SAM" id="Phobius"/>
    </source>
</evidence>
<name>A0A848KAW5_9NOCA</name>
<proteinExistence type="predicted"/>
<dbReference type="AlphaFoldDB" id="A0A848KAW5"/>
<keyword evidence="1" id="KW-1133">Transmembrane helix</keyword>
<dbReference type="Proteomes" id="UP000535543">
    <property type="component" value="Unassembled WGS sequence"/>
</dbReference>
<dbReference type="Pfam" id="PF13360">
    <property type="entry name" value="PQQ_2"/>
    <property type="match status" value="1"/>
</dbReference>
<keyword evidence="4" id="KW-1185">Reference proteome</keyword>
<comment type="caution">
    <text evidence="3">The sequence shown here is derived from an EMBL/GenBank/DDBJ whole genome shotgun (WGS) entry which is preliminary data.</text>
</comment>
<organism evidence="3 4">
    <name type="scientific">Antrihabitans stalactiti</name>
    <dbReference type="NCBI Taxonomy" id="2584121"/>
    <lineage>
        <taxon>Bacteria</taxon>
        <taxon>Bacillati</taxon>
        <taxon>Actinomycetota</taxon>
        <taxon>Actinomycetes</taxon>
        <taxon>Mycobacteriales</taxon>
        <taxon>Nocardiaceae</taxon>
        <taxon>Antrihabitans</taxon>
    </lineage>
</organism>
<feature type="domain" description="Pyrrolo-quinoline quinone repeat" evidence="2">
    <location>
        <begin position="67"/>
        <end position="150"/>
    </location>
</feature>
<accession>A0A848KAW5</accession>
<sequence>MLAPERRTRGDLAVAAAIVVAIVVAATLIWLHSDARGTTSITAGTPIPVPAAAVQVPDRLAELWHAPDGAIDAPLTVDGAVVTADDGTVTGRDPQTGNALWSYQRNMPLCGVASAWHSAIAVYRDRRGCSQVTALDGATGLRKGHRTSEADDSVHVTFDGTYVMSQGPTRLELWRYDLVRTIEYGHVDAPVNSHSQPRSGCDLLSAASSSSRLTVLERCPDEPALRLTILNPAPKDSQKPEEYGSSTLTNIVAAPADVRVLAVSGDRTAVYIDGGSSSGPVIATYDGSGKAVAQFPLTAPLAPNATIEKVGVGFTLWTGTQLVALRSDFAPIWAINGALGPGVLMAASVLVPIPGAIAVVDPVTGQLRSQIPLDRKGTETTPITMAVLGNVVLEQRGKEVFALGS</sequence>
<dbReference type="InterPro" id="IPR011047">
    <property type="entry name" value="Quinoprotein_ADH-like_sf"/>
</dbReference>
<dbReference type="RefSeq" id="WP_169587523.1">
    <property type="nucleotide sequence ID" value="NZ_VCQU01000004.1"/>
</dbReference>
<evidence type="ECO:0000259" key="2">
    <source>
        <dbReference type="Pfam" id="PF13360"/>
    </source>
</evidence>
<dbReference type="InterPro" id="IPR015943">
    <property type="entry name" value="WD40/YVTN_repeat-like_dom_sf"/>
</dbReference>
<dbReference type="Gene3D" id="2.130.10.10">
    <property type="entry name" value="YVTN repeat-like/Quinoprotein amine dehydrogenase"/>
    <property type="match status" value="1"/>
</dbReference>
<reference evidence="3 4" key="2">
    <citation type="submission" date="2020-06" db="EMBL/GenBank/DDBJ databases">
        <title>Antribacter stalactiti gen. nov., sp. nov., a new member of the family Nacardiaceae isolated from a cave.</title>
        <authorList>
            <person name="Kim I.S."/>
        </authorList>
    </citation>
    <scope>NUCLEOTIDE SEQUENCE [LARGE SCALE GENOMIC DNA]</scope>
    <source>
        <strain evidence="3 4">YC2-7</strain>
    </source>
</reference>
<dbReference type="EMBL" id="VCQU01000004">
    <property type="protein sequence ID" value="NMN96025.1"/>
    <property type="molecule type" value="Genomic_DNA"/>
</dbReference>
<dbReference type="SUPFAM" id="SSF50998">
    <property type="entry name" value="Quinoprotein alcohol dehydrogenase-like"/>
    <property type="match status" value="1"/>
</dbReference>